<dbReference type="GO" id="GO:0000981">
    <property type="term" value="F:DNA-binding transcription factor activity, RNA polymerase II-specific"/>
    <property type="evidence" value="ECO:0007669"/>
    <property type="project" value="TreeGrafter"/>
</dbReference>
<feature type="domain" description="HTH myb-type" evidence="3">
    <location>
        <begin position="344"/>
        <end position="394"/>
    </location>
</feature>
<dbReference type="GO" id="GO:0000978">
    <property type="term" value="F:RNA polymerase II cis-regulatory region sequence-specific DNA binding"/>
    <property type="evidence" value="ECO:0007669"/>
    <property type="project" value="TreeGrafter"/>
</dbReference>
<evidence type="ECO:0000259" key="3">
    <source>
        <dbReference type="PROSITE" id="PS51294"/>
    </source>
</evidence>
<dbReference type="PANTHER" id="PTHR45614:SF25">
    <property type="entry name" value="MYB PROTEIN"/>
    <property type="match status" value="1"/>
</dbReference>
<feature type="region of interest" description="Disordered" evidence="1">
    <location>
        <begin position="268"/>
        <end position="306"/>
    </location>
</feature>
<dbReference type="SMR" id="B7GDW3"/>
<sequence length="707" mass="80968">MMLAAAALSIASPGGKKAPVSFRTAIGRKSLERDALDAIMMMKGCEKSISPPSFTSSSTIVGTSPVLGDSTPHKRSFQALDVLVNAVGFHREPNDQMKQTKMCPSQLAKRRARRKKLREERKSRLGPWTKKEDRALDNAVKSVNKLPSFSWTQVSKLVPHRDNEQCRNRWRYHVNPELCNDPFTPEEWRFFLEYQRQYGNRWTELGQKMKGRSRTFIGNQWQAAKRTIISALKARRKANMPIVDEDGSVDYQSDFDFCLQSVIERYSKDGSPKKNFSDNEDNSDGDTSTTESLSDTGEREVSLKVKTKRSGAETVIKQGWRKSGSSEYTATSDKTGAQIQESSAWTKVEDSYLAQMAPGVGDNPAKWSDIARRFSRRSGRECRDRWMQHLSDLSVDRMSSTVPFEMRPYTAATRQGMAPKENGFHSQDYKWDGETTSNRWASLKRLVVGQPVSNKRIKLDLPKGNWSAPLPYQLKNAQTSYVPMAPRQHRDNVWLPESKPDCVINNSEVSRTSKQGSTFRAALDTRTVKVLESEPEPRHSEIDSMIYNRRLPKPWTSDEDEVLRESMNVFKDEEHCMQKVAERLPSRCPKQCQQRWVCHLQPGLNKDPLSKEEIRTLLEWQRKLGNKWTLIGQALDNRPKNFIANRWYHRIRPSLFRYITEKHGISHSQIQNKDGSIDYHGDFEGAVEFVVKDLLFGTRIGSHPGKL</sequence>
<feature type="compositionally biased region" description="Polar residues" evidence="1">
    <location>
        <begin position="285"/>
        <end position="295"/>
    </location>
</feature>
<dbReference type="OrthoDB" id="2143914at2759"/>
<dbReference type="KEGG" id="pti:PHATRDRAFT_50365"/>
<dbReference type="InParanoid" id="B7GDW3"/>
<dbReference type="GO" id="GO:0005634">
    <property type="term" value="C:nucleus"/>
    <property type="evidence" value="ECO:0007669"/>
    <property type="project" value="TreeGrafter"/>
</dbReference>
<feature type="domain" description="HTH myb-type" evidence="3">
    <location>
        <begin position="182"/>
        <end position="229"/>
    </location>
</feature>
<dbReference type="Pfam" id="PF13921">
    <property type="entry name" value="Myb_DNA-bind_6"/>
    <property type="match status" value="2"/>
</dbReference>
<feature type="domain" description="Myb-like" evidence="2">
    <location>
        <begin position="120"/>
        <end position="174"/>
    </location>
</feature>
<dbReference type="InterPro" id="IPR050560">
    <property type="entry name" value="MYB_TF"/>
</dbReference>
<dbReference type="InterPro" id="IPR009057">
    <property type="entry name" value="Homeodomain-like_sf"/>
</dbReference>
<dbReference type="Proteomes" id="UP000000759">
    <property type="component" value="Chromosome 29"/>
</dbReference>
<feature type="domain" description="Myb-like" evidence="2">
    <location>
        <begin position="601"/>
        <end position="651"/>
    </location>
</feature>
<dbReference type="EMBL" id="CM000631">
    <property type="protein sequence ID" value="EEC43150.1"/>
    <property type="molecule type" value="Genomic_DNA"/>
</dbReference>
<dbReference type="InterPro" id="IPR017930">
    <property type="entry name" value="Myb_dom"/>
</dbReference>
<dbReference type="SMART" id="SM00717">
    <property type="entry name" value="SANT"/>
    <property type="match status" value="5"/>
</dbReference>
<protein>
    <submittedName>
        <fullName evidence="4">Uncharacterized protein</fullName>
    </submittedName>
</protein>
<feature type="domain" description="Myb-like" evidence="2">
    <location>
        <begin position="554"/>
        <end position="600"/>
    </location>
</feature>
<evidence type="ECO:0000256" key="1">
    <source>
        <dbReference type="SAM" id="MobiDB-lite"/>
    </source>
</evidence>
<evidence type="ECO:0000313" key="4">
    <source>
        <dbReference type="EMBL" id="EEC43150.1"/>
    </source>
</evidence>
<evidence type="ECO:0000259" key="2">
    <source>
        <dbReference type="PROSITE" id="PS50090"/>
    </source>
</evidence>
<dbReference type="PROSITE" id="PS50090">
    <property type="entry name" value="MYB_LIKE"/>
    <property type="match status" value="5"/>
</dbReference>
<feature type="domain" description="Myb-like" evidence="2">
    <location>
        <begin position="175"/>
        <end position="225"/>
    </location>
</feature>
<reference evidence="4 5" key="1">
    <citation type="journal article" date="2008" name="Nature">
        <title>The Phaeodactylum genome reveals the evolutionary history of diatom genomes.</title>
        <authorList>
            <person name="Bowler C."/>
            <person name="Allen A.E."/>
            <person name="Badger J.H."/>
            <person name="Grimwood J."/>
            <person name="Jabbari K."/>
            <person name="Kuo A."/>
            <person name="Maheswari U."/>
            <person name="Martens C."/>
            <person name="Maumus F."/>
            <person name="Otillar R.P."/>
            <person name="Rayko E."/>
            <person name="Salamov A."/>
            <person name="Vandepoele K."/>
            <person name="Beszteri B."/>
            <person name="Gruber A."/>
            <person name="Heijde M."/>
            <person name="Katinka M."/>
            <person name="Mock T."/>
            <person name="Valentin K."/>
            <person name="Verret F."/>
            <person name="Berges J.A."/>
            <person name="Brownlee C."/>
            <person name="Cadoret J.P."/>
            <person name="Chiovitti A."/>
            <person name="Choi C.J."/>
            <person name="Coesel S."/>
            <person name="De Martino A."/>
            <person name="Detter J.C."/>
            <person name="Durkin C."/>
            <person name="Falciatore A."/>
            <person name="Fournet J."/>
            <person name="Haruta M."/>
            <person name="Huysman M.J."/>
            <person name="Jenkins B.D."/>
            <person name="Jiroutova K."/>
            <person name="Jorgensen R.E."/>
            <person name="Joubert Y."/>
            <person name="Kaplan A."/>
            <person name="Kroger N."/>
            <person name="Kroth P.G."/>
            <person name="La Roche J."/>
            <person name="Lindquist E."/>
            <person name="Lommer M."/>
            <person name="Martin-Jezequel V."/>
            <person name="Lopez P.J."/>
            <person name="Lucas S."/>
            <person name="Mangogna M."/>
            <person name="McGinnis K."/>
            <person name="Medlin L.K."/>
            <person name="Montsant A."/>
            <person name="Oudot-Le Secq M.P."/>
            <person name="Napoli C."/>
            <person name="Obornik M."/>
            <person name="Parker M.S."/>
            <person name="Petit J.L."/>
            <person name="Porcel B.M."/>
            <person name="Poulsen N."/>
            <person name="Robison M."/>
            <person name="Rychlewski L."/>
            <person name="Rynearson T.A."/>
            <person name="Schmutz J."/>
            <person name="Shapiro H."/>
            <person name="Siaut M."/>
            <person name="Stanley M."/>
            <person name="Sussman M.R."/>
            <person name="Taylor A.R."/>
            <person name="Vardi A."/>
            <person name="von Dassow P."/>
            <person name="Vyverman W."/>
            <person name="Willis A."/>
            <person name="Wyrwicz L.S."/>
            <person name="Rokhsar D.S."/>
            <person name="Weissenbach J."/>
            <person name="Armbrust E.V."/>
            <person name="Green B.R."/>
            <person name="Van de Peer Y."/>
            <person name="Grigoriev I.V."/>
        </authorList>
    </citation>
    <scope>NUCLEOTIDE SEQUENCE [LARGE SCALE GENOMIC DNA]</scope>
    <source>
        <strain evidence="4 5">CCAP 1055/1</strain>
    </source>
</reference>
<evidence type="ECO:0000313" key="5">
    <source>
        <dbReference type="Proteomes" id="UP000000759"/>
    </source>
</evidence>
<feature type="region of interest" description="Disordered" evidence="1">
    <location>
        <begin position="96"/>
        <end position="126"/>
    </location>
</feature>
<accession>B7GDW3</accession>
<dbReference type="AlphaFoldDB" id="B7GDW3"/>
<dbReference type="InterPro" id="IPR001005">
    <property type="entry name" value="SANT/Myb"/>
</dbReference>
<feature type="domain" description="Myb-like" evidence="2">
    <location>
        <begin position="343"/>
        <end position="390"/>
    </location>
</feature>
<feature type="domain" description="HTH myb-type" evidence="3">
    <location>
        <begin position="601"/>
        <end position="655"/>
    </location>
</feature>
<dbReference type="Pfam" id="PF00249">
    <property type="entry name" value="Myb_DNA-binding"/>
    <property type="match status" value="1"/>
</dbReference>
<dbReference type="eggNOG" id="KOG0048">
    <property type="taxonomic scope" value="Eukaryota"/>
</dbReference>
<dbReference type="CDD" id="cd00167">
    <property type="entry name" value="SANT"/>
    <property type="match status" value="5"/>
</dbReference>
<dbReference type="PaxDb" id="2850-Phatr50365"/>
<feature type="compositionally biased region" description="Basic and acidic residues" evidence="1">
    <location>
        <begin position="268"/>
        <end position="277"/>
    </location>
</feature>
<feature type="compositionally biased region" description="Basic and acidic residues" evidence="1">
    <location>
        <begin position="117"/>
        <end position="126"/>
    </location>
</feature>
<dbReference type="Gene3D" id="1.10.10.60">
    <property type="entry name" value="Homeodomain-like"/>
    <property type="match status" value="5"/>
</dbReference>
<dbReference type="GeneID" id="7199145"/>
<dbReference type="HOGENOM" id="CLU_390562_0_0_1"/>
<feature type="domain" description="HTH myb-type" evidence="3">
    <location>
        <begin position="126"/>
        <end position="178"/>
    </location>
</feature>
<dbReference type="PROSITE" id="PS51294">
    <property type="entry name" value="HTH_MYB"/>
    <property type="match status" value="4"/>
</dbReference>
<dbReference type="STRING" id="556484.B7GDW3"/>
<proteinExistence type="predicted"/>
<reference evidence="5" key="2">
    <citation type="submission" date="2008-08" db="EMBL/GenBank/DDBJ databases">
        <authorList>
            <consortium name="Diatom Consortium"/>
            <person name="Grigoriev I."/>
            <person name="Grimwood J."/>
            <person name="Kuo A."/>
            <person name="Otillar R.P."/>
            <person name="Salamov A."/>
            <person name="Detter J.C."/>
            <person name="Lindquist E."/>
            <person name="Shapiro H."/>
            <person name="Lucas S."/>
            <person name="Glavina del Rio T."/>
            <person name="Pitluck S."/>
            <person name="Rokhsar D."/>
            <person name="Bowler C."/>
        </authorList>
    </citation>
    <scope>GENOME REANNOTATION</scope>
    <source>
        <strain evidence="5">CCAP 1055/1</strain>
    </source>
</reference>
<dbReference type="SUPFAM" id="SSF46689">
    <property type="entry name" value="Homeodomain-like"/>
    <property type="match status" value="3"/>
</dbReference>
<name>B7GDW3_PHATC</name>
<dbReference type="RefSeq" id="XP_002185281.1">
    <property type="nucleotide sequence ID" value="XM_002185245.1"/>
</dbReference>
<dbReference type="PANTHER" id="PTHR45614">
    <property type="entry name" value="MYB PROTEIN-RELATED"/>
    <property type="match status" value="1"/>
</dbReference>
<gene>
    <name evidence="4" type="ORF">PHATRDRAFT_50365</name>
</gene>
<keyword evidence="5" id="KW-1185">Reference proteome</keyword>
<organism evidence="4 5">
    <name type="scientific">Phaeodactylum tricornutum (strain CCAP 1055/1)</name>
    <dbReference type="NCBI Taxonomy" id="556484"/>
    <lineage>
        <taxon>Eukaryota</taxon>
        <taxon>Sar</taxon>
        <taxon>Stramenopiles</taxon>
        <taxon>Ochrophyta</taxon>
        <taxon>Bacillariophyta</taxon>
        <taxon>Bacillariophyceae</taxon>
        <taxon>Bacillariophycidae</taxon>
        <taxon>Naviculales</taxon>
        <taxon>Phaeodactylaceae</taxon>
        <taxon>Phaeodactylum</taxon>
    </lineage>
</organism>